<dbReference type="EMBL" id="KZ852056">
    <property type="protein sequence ID" value="RDH31223.1"/>
    <property type="molecule type" value="Genomic_DNA"/>
</dbReference>
<dbReference type="AlphaFoldDB" id="A0A3F3PWF8"/>
<evidence type="ECO:0000313" key="1">
    <source>
        <dbReference type="EMBL" id="RDH31223.1"/>
    </source>
</evidence>
<reference evidence="1 2" key="1">
    <citation type="submission" date="2018-07" db="EMBL/GenBank/DDBJ databases">
        <title>The genomes of Aspergillus section Nigri reveals drivers in fungal speciation.</title>
        <authorList>
            <consortium name="DOE Joint Genome Institute"/>
            <person name="Vesth T.C."/>
            <person name="Nybo J."/>
            <person name="Theobald S."/>
            <person name="Brandl J."/>
            <person name="Frisvad J.C."/>
            <person name="Nielsen K.F."/>
            <person name="Lyhne E.K."/>
            <person name="Kogle M.E."/>
            <person name="Kuo A."/>
            <person name="Riley R."/>
            <person name="Clum A."/>
            <person name="Nolan M."/>
            <person name="Lipzen A."/>
            <person name="Salamov A."/>
            <person name="Henrissat B."/>
            <person name="Wiebenga A."/>
            <person name="De vries R.P."/>
            <person name="Grigoriev I.V."/>
            <person name="Mortensen U.H."/>
            <person name="Andersen M.R."/>
            <person name="Baker S.E."/>
        </authorList>
    </citation>
    <scope>NUCLEOTIDE SEQUENCE [LARGE SCALE GENOMIC DNA]</scope>
    <source>
        <strain evidence="1 2">CBS 139.54b</strain>
    </source>
</reference>
<name>A0A3F3PWF8_9EURO</name>
<dbReference type="Proteomes" id="UP000253729">
    <property type="component" value="Unassembled WGS sequence"/>
</dbReference>
<gene>
    <name evidence="1" type="ORF">BDQ94DRAFT_147683</name>
</gene>
<dbReference type="RefSeq" id="XP_026624245.1">
    <property type="nucleotide sequence ID" value="XM_026767060.1"/>
</dbReference>
<evidence type="ECO:0000313" key="2">
    <source>
        <dbReference type="Proteomes" id="UP000253729"/>
    </source>
</evidence>
<keyword evidence="2" id="KW-1185">Reference proteome</keyword>
<accession>A0A3F3PWF8</accession>
<dbReference type="GeneID" id="38135416"/>
<sequence length="81" mass="9181">MDDSWQTHEAPAALYLAGLGRWKMARCMEEAYSLSGYPITMEDCYSQDMDLIKLSGSNKIAHDFQLLQPKLSDLCVNFDDS</sequence>
<organism evidence="1 2">
    <name type="scientific">Aspergillus welwitschiae</name>
    <dbReference type="NCBI Taxonomy" id="1341132"/>
    <lineage>
        <taxon>Eukaryota</taxon>
        <taxon>Fungi</taxon>
        <taxon>Dikarya</taxon>
        <taxon>Ascomycota</taxon>
        <taxon>Pezizomycotina</taxon>
        <taxon>Eurotiomycetes</taxon>
        <taxon>Eurotiomycetidae</taxon>
        <taxon>Eurotiales</taxon>
        <taxon>Aspergillaceae</taxon>
        <taxon>Aspergillus</taxon>
        <taxon>Aspergillus subgen. Circumdati</taxon>
    </lineage>
</organism>
<proteinExistence type="predicted"/>
<protein>
    <submittedName>
        <fullName evidence="1">Uncharacterized protein</fullName>
    </submittedName>
</protein>